<gene>
    <name evidence="2" type="ORF">V5799_013415</name>
</gene>
<proteinExistence type="predicted"/>
<feature type="transmembrane region" description="Helical" evidence="1">
    <location>
        <begin position="35"/>
        <end position="59"/>
    </location>
</feature>
<dbReference type="AlphaFoldDB" id="A0AAQ4E5Z6"/>
<dbReference type="EMBL" id="JARKHS020021618">
    <property type="protein sequence ID" value="KAK8770120.1"/>
    <property type="molecule type" value="Genomic_DNA"/>
</dbReference>
<evidence type="ECO:0000256" key="1">
    <source>
        <dbReference type="SAM" id="Phobius"/>
    </source>
</evidence>
<dbReference type="Proteomes" id="UP001321473">
    <property type="component" value="Unassembled WGS sequence"/>
</dbReference>
<keyword evidence="1" id="KW-0812">Transmembrane</keyword>
<name>A0AAQ4E5Z6_AMBAM</name>
<comment type="caution">
    <text evidence="2">The sequence shown here is derived from an EMBL/GenBank/DDBJ whole genome shotgun (WGS) entry which is preliminary data.</text>
</comment>
<organism evidence="2 3">
    <name type="scientific">Amblyomma americanum</name>
    <name type="common">Lone star tick</name>
    <dbReference type="NCBI Taxonomy" id="6943"/>
    <lineage>
        <taxon>Eukaryota</taxon>
        <taxon>Metazoa</taxon>
        <taxon>Ecdysozoa</taxon>
        <taxon>Arthropoda</taxon>
        <taxon>Chelicerata</taxon>
        <taxon>Arachnida</taxon>
        <taxon>Acari</taxon>
        <taxon>Parasitiformes</taxon>
        <taxon>Ixodida</taxon>
        <taxon>Ixodoidea</taxon>
        <taxon>Ixodidae</taxon>
        <taxon>Amblyomminae</taxon>
        <taxon>Amblyomma</taxon>
    </lineage>
</organism>
<evidence type="ECO:0000313" key="2">
    <source>
        <dbReference type="EMBL" id="KAK8770120.1"/>
    </source>
</evidence>
<evidence type="ECO:0000313" key="3">
    <source>
        <dbReference type="Proteomes" id="UP001321473"/>
    </source>
</evidence>
<sequence length="64" mass="7313">MESKPAITTSDDTVRYRRRRRYPVPSPKLQTRGRYLVVAFISVSVLVVFFSSSVFLIGLGDYVN</sequence>
<keyword evidence="3" id="KW-1185">Reference proteome</keyword>
<accession>A0AAQ4E5Z6</accession>
<reference evidence="2 3" key="1">
    <citation type="journal article" date="2023" name="Arcadia Sci">
        <title>De novo assembly of a long-read Amblyomma americanum tick genome.</title>
        <authorList>
            <person name="Chou S."/>
            <person name="Poskanzer K.E."/>
            <person name="Rollins M."/>
            <person name="Thuy-Boun P.S."/>
        </authorList>
    </citation>
    <scope>NUCLEOTIDE SEQUENCE [LARGE SCALE GENOMIC DNA]</scope>
    <source>
        <strain evidence="2">F_SG_1</strain>
        <tissue evidence="2">Salivary glands</tissue>
    </source>
</reference>
<feature type="non-terminal residue" evidence="2">
    <location>
        <position position="64"/>
    </location>
</feature>
<keyword evidence="1" id="KW-1133">Transmembrane helix</keyword>
<protein>
    <submittedName>
        <fullName evidence="2">Uncharacterized protein</fullName>
    </submittedName>
</protein>
<keyword evidence="1" id="KW-0472">Membrane</keyword>